<reference evidence="3 4" key="2">
    <citation type="submission" date="2016-10" db="EMBL/GenBank/DDBJ databases">
        <authorList>
            <person name="Varghese N."/>
            <person name="Submissions S."/>
        </authorList>
    </citation>
    <scope>NUCLEOTIDE SEQUENCE [LARGE SCALE GENOMIC DNA]</scope>
    <source>
        <strain evidence="3 4">DSM 24802</strain>
    </source>
</reference>
<dbReference type="InterPro" id="IPR004360">
    <property type="entry name" value="Glyas_Fos-R_dOase_dom"/>
</dbReference>
<comment type="caution">
    <text evidence="2">The sequence shown here is derived from an EMBL/GenBank/DDBJ whole genome shotgun (WGS) entry which is preliminary data.</text>
</comment>
<feature type="domain" description="VOC" evidence="1">
    <location>
        <begin position="2"/>
        <end position="115"/>
    </location>
</feature>
<sequence>MQVTRIVPNLPAPDPAALAAFYRNVFGLETEHDLGWIVFLTAPPDRPQRLQLASEGGSGTPLPAISIGVDDLDEALARARAAGIEPEYGPVEELWGVRRFHLRDPAGNLVNVVMHN</sequence>
<evidence type="ECO:0000259" key="1">
    <source>
        <dbReference type="PROSITE" id="PS51819"/>
    </source>
</evidence>
<name>A0AAN4UU27_9RHOB</name>
<dbReference type="EMBL" id="BNAB01000021">
    <property type="protein sequence ID" value="GHE05125.1"/>
    <property type="molecule type" value="Genomic_DNA"/>
</dbReference>
<gene>
    <name evidence="2" type="ORF">GCM10008024_34810</name>
    <name evidence="3" type="ORF">SAMN05444006_12329</name>
</gene>
<evidence type="ECO:0000313" key="5">
    <source>
        <dbReference type="Proteomes" id="UP000634647"/>
    </source>
</evidence>
<proteinExistence type="predicted"/>
<evidence type="ECO:0000313" key="2">
    <source>
        <dbReference type="EMBL" id="GHE05125.1"/>
    </source>
</evidence>
<evidence type="ECO:0000313" key="4">
    <source>
        <dbReference type="Proteomes" id="UP000199541"/>
    </source>
</evidence>
<dbReference type="RefSeq" id="WP_035839398.1">
    <property type="nucleotide sequence ID" value="NZ_BNAB01000021.1"/>
</dbReference>
<dbReference type="EMBL" id="FNOB01000023">
    <property type="protein sequence ID" value="SDX66265.1"/>
    <property type="molecule type" value="Genomic_DNA"/>
</dbReference>
<reference evidence="2" key="1">
    <citation type="journal article" date="2014" name="Int. J. Syst. Evol. Microbiol.">
        <title>Complete genome sequence of Corynebacterium casei LMG S-19264T (=DSM 44701T), isolated from a smear-ripened cheese.</title>
        <authorList>
            <consortium name="US DOE Joint Genome Institute (JGI-PGF)"/>
            <person name="Walter F."/>
            <person name="Albersmeier A."/>
            <person name="Kalinowski J."/>
            <person name="Ruckert C."/>
        </authorList>
    </citation>
    <scope>NUCLEOTIDE SEQUENCE</scope>
    <source>
        <strain evidence="2">CGMCC 1.10859</strain>
    </source>
</reference>
<dbReference type="InterPro" id="IPR037523">
    <property type="entry name" value="VOC_core"/>
</dbReference>
<dbReference type="Gene3D" id="3.10.180.10">
    <property type="entry name" value="2,3-Dihydroxybiphenyl 1,2-Dioxygenase, domain 1"/>
    <property type="match status" value="1"/>
</dbReference>
<keyword evidence="4" id="KW-1185">Reference proteome</keyword>
<protein>
    <submittedName>
        <fullName evidence="2">Glyoxalase</fullName>
    </submittedName>
</protein>
<evidence type="ECO:0000313" key="3">
    <source>
        <dbReference type="EMBL" id="SDX66265.1"/>
    </source>
</evidence>
<dbReference type="SUPFAM" id="SSF54593">
    <property type="entry name" value="Glyoxalase/Bleomycin resistance protein/Dihydroxybiphenyl dioxygenase"/>
    <property type="match status" value="1"/>
</dbReference>
<reference evidence="2" key="3">
    <citation type="submission" date="2023-06" db="EMBL/GenBank/DDBJ databases">
        <authorList>
            <person name="Sun Q."/>
            <person name="Zhou Y."/>
        </authorList>
    </citation>
    <scope>NUCLEOTIDE SEQUENCE</scope>
    <source>
        <strain evidence="2">CGMCC 1.10859</strain>
    </source>
</reference>
<dbReference type="PROSITE" id="PS51819">
    <property type="entry name" value="VOC"/>
    <property type="match status" value="1"/>
</dbReference>
<dbReference type="InterPro" id="IPR029068">
    <property type="entry name" value="Glyas_Bleomycin-R_OHBP_Dase"/>
</dbReference>
<dbReference type="Proteomes" id="UP000634647">
    <property type="component" value="Unassembled WGS sequence"/>
</dbReference>
<dbReference type="Pfam" id="PF00903">
    <property type="entry name" value="Glyoxalase"/>
    <property type="match status" value="1"/>
</dbReference>
<dbReference type="AlphaFoldDB" id="A0AAN4UU27"/>
<accession>A0AAN4UU27</accession>
<dbReference type="Proteomes" id="UP000199541">
    <property type="component" value="Unassembled WGS sequence"/>
</dbReference>
<organism evidence="2 5">
    <name type="scientific">Allgaiera indica</name>
    <dbReference type="NCBI Taxonomy" id="765699"/>
    <lineage>
        <taxon>Bacteria</taxon>
        <taxon>Pseudomonadati</taxon>
        <taxon>Pseudomonadota</taxon>
        <taxon>Alphaproteobacteria</taxon>
        <taxon>Rhodobacterales</taxon>
        <taxon>Paracoccaceae</taxon>
        <taxon>Allgaiera</taxon>
    </lineage>
</organism>